<feature type="domain" description="RNA polymerase III subunit RPC82-related helix-turn-helix" evidence="11">
    <location>
        <begin position="8"/>
        <end position="65"/>
    </location>
</feature>
<evidence type="ECO:0000256" key="4">
    <source>
        <dbReference type="ARBA" id="ARBA00022478"/>
    </source>
</evidence>
<dbReference type="Pfam" id="PF08221">
    <property type="entry name" value="HTH_9"/>
    <property type="match status" value="1"/>
</dbReference>
<dbReference type="AlphaFoldDB" id="A0AA35SI54"/>
<dbReference type="InterPro" id="IPR036388">
    <property type="entry name" value="WH-like_DNA-bd_sf"/>
</dbReference>
<dbReference type="Gene3D" id="6.10.140.1450">
    <property type="match status" value="1"/>
</dbReference>
<keyword evidence="6 7" id="KW-0539">Nucleus</keyword>
<evidence type="ECO:0000256" key="6">
    <source>
        <dbReference type="ARBA" id="ARBA00023242"/>
    </source>
</evidence>
<dbReference type="GO" id="GO:0003697">
    <property type="term" value="F:single-stranded DNA binding"/>
    <property type="evidence" value="ECO:0007669"/>
    <property type="project" value="UniProtKB-UniRule"/>
</dbReference>
<keyword evidence="5 7" id="KW-0804">Transcription</keyword>
<proteinExistence type="inferred from homology"/>
<dbReference type="GO" id="GO:0005666">
    <property type="term" value="C:RNA polymerase III complex"/>
    <property type="evidence" value="ECO:0007669"/>
    <property type="project" value="UniProtKB-UniRule"/>
</dbReference>
<evidence type="ECO:0000256" key="7">
    <source>
        <dbReference type="RuleBase" id="RU367076"/>
    </source>
</evidence>
<feature type="coiled-coil region" evidence="8">
    <location>
        <begin position="462"/>
        <end position="489"/>
    </location>
</feature>
<evidence type="ECO:0000256" key="2">
    <source>
        <dbReference type="ARBA" id="ARBA00007206"/>
    </source>
</evidence>
<evidence type="ECO:0000259" key="11">
    <source>
        <dbReference type="Pfam" id="PF08221"/>
    </source>
</evidence>
<evidence type="ECO:0000256" key="3">
    <source>
        <dbReference type="ARBA" id="ARBA00016689"/>
    </source>
</evidence>
<evidence type="ECO:0000256" key="1">
    <source>
        <dbReference type="ARBA" id="ARBA00004123"/>
    </source>
</evidence>
<feature type="domain" description="RNA polymerase III Rpc82 C -terminal" evidence="10">
    <location>
        <begin position="204"/>
        <end position="345"/>
    </location>
</feature>
<dbReference type="Proteomes" id="UP001174909">
    <property type="component" value="Unassembled WGS sequence"/>
</dbReference>
<dbReference type="FunFam" id="1.10.10.10:FF:000218">
    <property type="entry name" value="DNA-directed RNA polymerase III subunit RPC3"/>
    <property type="match status" value="1"/>
</dbReference>
<dbReference type="Gene3D" id="1.10.10.10">
    <property type="entry name" value="Winged helix-like DNA-binding domain superfamily/Winged helix DNA-binding domain"/>
    <property type="match status" value="4"/>
</dbReference>
<dbReference type="PANTHER" id="PTHR12949">
    <property type="entry name" value="RNA POLYMERASE III DNA DIRECTED -RELATED"/>
    <property type="match status" value="1"/>
</dbReference>
<comment type="function">
    <text evidence="7">DNA-dependent RNA polymerase catalyzes the transcription of DNA into RNA using the four ribonucleoside triphosphates as substrates. Specific core component of RNA polymerase III which synthesizes small RNAs, such as 5S rRNA and tRNAs.</text>
</comment>
<dbReference type="FunFam" id="1.10.10.10:FF:000199">
    <property type="entry name" value="DNA-directed RNA polymerase III subunit RPC3"/>
    <property type="match status" value="1"/>
</dbReference>
<evidence type="ECO:0000256" key="9">
    <source>
        <dbReference type="SAM" id="MobiDB-lite"/>
    </source>
</evidence>
<evidence type="ECO:0000256" key="8">
    <source>
        <dbReference type="SAM" id="Coils"/>
    </source>
</evidence>
<dbReference type="Pfam" id="PF22536">
    <property type="entry name" value="WHD_POLR3C"/>
    <property type="match status" value="1"/>
</dbReference>
<reference evidence="13" key="1">
    <citation type="submission" date="2023-03" db="EMBL/GenBank/DDBJ databases">
        <authorList>
            <person name="Steffen K."/>
            <person name="Cardenas P."/>
        </authorList>
    </citation>
    <scope>NUCLEOTIDE SEQUENCE</scope>
</reference>
<dbReference type="InterPro" id="IPR008806">
    <property type="entry name" value="RNA_pol_III_Rpc82_C"/>
</dbReference>
<sequence>MSKQQVRLASLLLEEAFGDQVEAVGTYLLKNGGSNLGEISKGTGLQINKVKKCLVVLIQHQLALFEPHSSGKYVLYSVSVESVQLRGRFPRYILASRELYGQIGELICEYILHQGRTLMSQCINRVAERLEVTLGAAPAEVSKVVKTKFVGMVEGQYLTRVKPPSTESALGQVNSGDSARTPIFGKFELPSSLTAIKYTGNKRKRDEEDPGNQPSSKRAKKNTGEGEEKPVDDGVFWSVNFDNFHQHFQDKAIVSAVRERVDETAACVMRSLLRMAINLSQDKSLQTKSSPTLYKGRMAEYLPDKPKLSEMDLEHYLKALTDDQAHFLSKEDDSGGGGYAVDYQQCAQGLCQATVEGIVRERFSSKCLRVFRLLLVKRVLEQKQVVDMAMIPSKEARELLYSLLAENFISLQEIPRTMDYAPSRTFYLFSVNLPSVARLLLERTYQALGNIVSRRMFEMKTHKRLLEKYAQYQEQMAQLKGRGEVEEEEIEEILTPDEKTTAEQVKKTIQKLEAGELQLDETIMSLSNYIRMA</sequence>
<accession>A0AA35SI54</accession>
<dbReference type="EMBL" id="CASHTH010002486">
    <property type="protein sequence ID" value="CAI8030540.1"/>
    <property type="molecule type" value="Genomic_DNA"/>
</dbReference>
<dbReference type="PANTHER" id="PTHR12949:SF0">
    <property type="entry name" value="DNA-DIRECTED RNA POLYMERASE III SUBUNIT RPC3"/>
    <property type="match status" value="1"/>
</dbReference>
<evidence type="ECO:0000259" key="12">
    <source>
        <dbReference type="Pfam" id="PF22536"/>
    </source>
</evidence>
<evidence type="ECO:0000313" key="13">
    <source>
        <dbReference type="EMBL" id="CAI8030540.1"/>
    </source>
</evidence>
<name>A0AA35SI54_GEOBA</name>
<comment type="subunit">
    <text evidence="7">Component of the RNA polymerase III (Pol III) complex consisting of 17 subunits.</text>
</comment>
<evidence type="ECO:0000259" key="10">
    <source>
        <dbReference type="Pfam" id="PF05645"/>
    </source>
</evidence>
<dbReference type="InterPro" id="IPR039748">
    <property type="entry name" value="RPC3"/>
</dbReference>
<comment type="subcellular location">
    <subcellularLocation>
        <location evidence="1 7">Nucleus</location>
    </subcellularLocation>
</comment>
<keyword evidence="4 7" id="KW-0240">DNA-directed RNA polymerase</keyword>
<dbReference type="InterPro" id="IPR055207">
    <property type="entry name" value="POLR3C_WHD"/>
</dbReference>
<protein>
    <recommendedName>
        <fullName evidence="3 7">DNA-directed RNA polymerase III subunit RPC3</fullName>
        <shortName evidence="7">RNA polymerase III subunit C3</shortName>
    </recommendedName>
</protein>
<dbReference type="Pfam" id="PF05645">
    <property type="entry name" value="RNA_pol_Rpc82"/>
    <property type="match status" value="1"/>
</dbReference>
<evidence type="ECO:0000256" key="5">
    <source>
        <dbReference type="ARBA" id="ARBA00023163"/>
    </source>
</evidence>
<comment type="caution">
    <text evidence="13">The sequence shown here is derived from an EMBL/GenBank/DDBJ whole genome shotgun (WGS) entry which is preliminary data.</text>
</comment>
<dbReference type="Pfam" id="PF20912">
    <property type="entry name" value="RPC3_helical"/>
    <property type="match status" value="1"/>
</dbReference>
<keyword evidence="14" id="KW-1185">Reference proteome</keyword>
<keyword evidence="8" id="KW-0175">Coiled coil</keyword>
<feature type="region of interest" description="Disordered" evidence="9">
    <location>
        <begin position="198"/>
        <end position="229"/>
    </location>
</feature>
<evidence type="ECO:0000313" key="14">
    <source>
        <dbReference type="Proteomes" id="UP001174909"/>
    </source>
</evidence>
<dbReference type="GO" id="GO:0006351">
    <property type="term" value="P:DNA-templated transcription"/>
    <property type="evidence" value="ECO:0007669"/>
    <property type="project" value="InterPro"/>
</dbReference>
<gene>
    <name evidence="13" type="ORF">GBAR_LOCUS17307</name>
</gene>
<comment type="similarity">
    <text evidence="2 7">Belongs to the eukaryotic RPC3/POLR3C RNA polymerase subunit family.</text>
</comment>
<organism evidence="13 14">
    <name type="scientific">Geodia barretti</name>
    <name type="common">Barrett's horny sponge</name>
    <dbReference type="NCBI Taxonomy" id="519541"/>
    <lineage>
        <taxon>Eukaryota</taxon>
        <taxon>Metazoa</taxon>
        <taxon>Porifera</taxon>
        <taxon>Demospongiae</taxon>
        <taxon>Heteroscleromorpha</taxon>
        <taxon>Tetractinellida</taxon>
        <taxon>Astrophorina</taxon>
        <taxon>Geodiidae</taxon>
        <taxon>Geodia</taxon>
    </lineage>
</organism>
<dbReference type="InterPro" id="IPR013197">
    <property type="entry name" value="RNA_pol_III_RPC82-rel_HTH"/>
</dbReference>
<feature type="domain" description="DNA-directed RNA polymerase III subunit RPC3 winged-helix" evidence="12">
    <location>
        <begin position="355"/>
        <end position="431"/>
    </location>
</feature>